<organism evidence="1 3">
    <name type="scientific">Gimesia maris</name>
    <dbReference type="NCBI Taxonomy" id="122"/>
    <lineage>
        <taxon>Bacteria</taxon>
        <taxon>Pseudomonadati</taxon>
        <taxon>Planctomycetota</taxon>
        <taxon>Planctomycetia</taxon>
        <taxon>Planctomycetales</taxon>
        <taxon>Planctomycetaceae</taxon>
        <taxon>Gimesia</taxon>
    </lineage>
</organism>
<reference evidence="1 3" key="1">
    <citation type="journal article" date="2018" name="Nat. Biotechnol.">
        <title>A standardized bacterial taxonomy based on genome phylogeny substantially revises the tree of life.</title>
        <authorList>
            <person name="Parks D.H."/>
            <person name="Chuvochina M."/>
            <person name="Waite D.W."/>
            <person name="Rinke C."/>
            <person name="Skarshewski A."/>
            <person name="Chaumeil P.A."/>
            <person name="Hugenholtz P."/>
        </authorList>
    </citation>
    <scope>NUCLEOTIDE SEQUENCE [LARGE SCALE GENOMIC DNA]</scope>
    <source>
        <strain evidence="1">UBA9375</strain>
    </source>
</reference>
<sequence length="100" mass="11573">MLFKKSFEIGIDRFKMTFYSPRTIGVHADFENIKQTIPDNITPQNDRYQSLFQPSIIHWCPLSDFIHSVERSNAKGTDAVASIFFEATKMECPLRRVCQA</sequence>
<name>A0A3D3QZI0_9PLAN</name>
<evidence type="ECO:0000313" key="4">
    <source>
        <dbReference type="Proteomes" id="UP000322887"/>
    </source>
</evidence>
<evidence type="ECO:0000313" key="3">
    <source>
        <dbReference type="Proteomes" id="UP000263642"/>
    </source>
</evidence>
<protein>
    <submittedName>
        <fullName evidence="1">Uncharacterized protein</fullName>
    </submittedName>
</protein>
<proteinExistence type="predicted"/>
<dbReference type="Proteomes" id="UP000322887">
    <property type="component" value="Chromosome"/>
</dbReference>
<keyword evidence="4" id="KW-1185">Reference proteome</keyword>
<accession>A0A3D3QZI0</accession>
<dbReference type="Proteomes" id="UP000263642">
    <property type="component" value="Unassembled WGS sequence"/>
</dbReference>
<dbReference type="EMBL" id="CP042910">
    <property type="protein sequence ID" value="QEG18489.1"/>
    <property type="molecule type" value="Genomic_DNA"/>
</dbReference>
<evidence type="ECO:0000313" key="2">
    <source>
        <dbReference type="EMBL" id="QEG18489.1"/>
    </source>
</evidence>
<reference evidence="2 4" key="2">
    <citation type="submission" date="2019-08" db="EMBL/GenBank/DDBJ databases">
        <title>Deep-cultivation of Planctomycetes and their phenomic and genomic characterization uncovers novel biology.</title>
        <authorList>
            <person name="Wiegand S."/>
            <person name="Jogler M."/>
            <person name="Boedeker C."/>
            <person name="Pinto D."/>
            <person name="Vollmers J."/>
            <person name="Rivas-Marin E."/>
            <person name="Kohn T."/>
            <person name="Peeters S.H."/>
            <person name="Heuer A."/>
            <person name="Rast P."/>
            <person name="Oberbeckmann S."/>
            <person name="Bunk B."/>
            <person name="Jeske O."/>
            <person name="Meyerdierks A."/>
            <person name="Storesund J.E."/>
            <person name="Kallscheuer N."/>
            <person name="Luecker S."/>
            <person name="Lage O.M."/>
            <person name="Pohl T."/>
            <person name="Merkel B.J."/>
            <person name="Hornburger P."/>
            <person name="Mueller R.-W."/>
            <person name="Bruemmer F."/>
            <person name="Labrenz M."/>
            <person name="Spormann A.M."/>
            <person name="Op den Camp H."/>
            <person name="Overmann J."/>
            <person name="Amann R."/>
            <person name="Jetten M.S.M."/>
            <person name="Mascher T."/>
            <person name="Medema M.H."/>
            <person name="Devos D.P."/>
            <person name="Kaster A.-K."/>
            <person name="Ovreas L."/>
            <person name="Rohde M."/>
            <person name="Galperin M.Y."/>
            <person name="Jogler C."/>
        </authorList>
    </citation>
    <scope>NUCLEOTIDE SEQUENCE [LARGE SCALE GENOMIC DNA]</scope>
    <source>
        <strain evidence="2 4">DSM 8797</strain>
    </source>
</reference>
<dbReference type="EMBL" id="DQAY01000019">
    <property type="protein sequence ID" value="HCO21993.1"/>
    <property type="molecule type" value="Genomic_DNA"/>
</dbReference>
<accession>A0A517XG09</accession>
<evidence type="ECO:0000313" key="1">
    <source>
        <dbReference type="EMBL" id="HCO21993.1"/>
    </source>
</evidence>
<gene>
    <name evidence="1" type="ORF">DIT97_02565</name>
    <name evidence="2" type="ORF">GmarT_43780</name>
</gene>
<dbReference type="AlphaFoldDB" id="A0A3D3QZI0"/>